<evidence type="ECO:0000313" key="1">
    <source>
        <dbReference type="EMBL" id="SMX22514.1"/>
    </source>
</evidence>
<reference evidence="3 4" key="1">
    <citation type="submission" date="2017-05" db="EMBL/GenBank/DDBJ databases">
        <authorList>
            <person name="Song R."/>
            <person name="Chenine A.L."/>
            <person name="Ruprecht R.M."/>
        </authorList>
    </citation>
    <scope>NUCLEOTIDE SEQUENCE [LARGE SCALE GENOMIC DNA]</scope>
    <source>
        <strain evidence="3 4">CECT 8489</strain>
    </source>
</reference>
<dbReference type="EMBL" id="FXXQ01000021">
    <property type="protein sequence ID" value="SMX25635.1"/>
    <property type="molecule type" value="Genomic_DNA"/>
</dbReference>
<dbReference type="RefSeq" id="WP_141138227.1">
    <property type="nucleotide sequence ID" value="NZ_FXXQ01000002.1"/>
</dbReference>
<dbReference type="EMBL" id="FXXQ01000029">
    <property type="protein sequence ID" value="SMX25783.1"/>
    <property type="molecule type" value="Genomic_DNA"/>
</dbReference>
<dbReference type="AlphaFoldDB" id="A0A238J5Z1"/>
<evidence type="ECO:0000313" key="3">
    <source>
        <dbReference type="EMBL" id="SMX25783.1"/>
    </source>
</evidence>
<proteinExistence type="predicted"/>
<evidence type="ECO:0000313" key="4">
    <source>
        <dbReference type="Proteomes" id="UP000201838"/>
    </source>
</evidence>
<gene>
    <name evidence="1" type="ORF">BOA8489_00611</name>
    <name evidence="2" type="ORF">BOA8489_03779</name>
    <name evidence="3" type="ORF">BOA8489_03927</name>
</gene>
<accession>A0A238J5Z1</accession>
<protein>
    <submittedName>
        <fullName evidence="3">Uncharacterized protein</fullName>
    </submittedName>
</protein>
<dbReference type="EMBL" id="FXXQ01000002">
    <property type="protein sequence ID" value="SMX22514.1"/>
    <property type="molecule type" value="Genomic_DNA"/>
</dbReference>
<evidence type="ECO:0000313" key="2">
    <source>
        <dbReference type="EMBL" id="SMX25635.1"/>
    </source>
</evidence>
<organism evidence="3 4">
    <name type="scientific">Boseongicola aestuarii</name>
    <dbReference type="NCBI Taxonomy" id="1470561"/>
    <lineage>
        <taxon>Bacteria</taxon>
        <taxon>Pseudomonadati</taxon>
        <taxon>Pseudomonadota</taxon>
        <taxon>Alphaproteobacteria</taxon>
        <taxon>Rhodobacterales</taxon>
        <taxon>Paracoccaceae</taxon>
        <taxon>Boseongicola</taxon>
    </lineage>
</organism>
<sequence>MTLRNLPLEEKSPSEKLWLLAGELLRDEGIEEVNAGHMATLMGQALTCTAIYSTIDPLDSRTIEHVVERAVEAALNAHGHFLEQVRHF</sequence>
<keyword evidence="4" id="KW-1185">Reference proteome</keyword>
<name>A0A238J5Z1_9RHOB</name>
<dbReference type="Proteomes" id="UP000201838">
    <property type="component" value="Unassembled WGS sequence"/>
</dbReference>